<evidence type="ECO:0000313" key="10">
    <source>
        <dbReference type="EMBL" id="MDR4125634.1"/>
    </source>
</evidence>
<evidence type="ECO:0000256" key="5">
    <source>
        <dbReference type="ARBA" id="ARBA00022692"/>
    </source>
</evidence>
<keyword evidence="5 8" id="KW-0812">Transmembrane</keyword>
<comment type="caution">
    <text evidence="10">The sequence shown here is derived from an EMBL/GenBank/DDBJ whole genome shotgun (WGS) entry which is preliminary data.</text>
</comment>
<dbReference type="Proteomes" id="UP001232156">
    <property type="component" value="Unassembled WGS sequence"/>
</dbReference>
<evidence type="ECO:0000256" key="2">
    <source>
        <dbReference type="ARBA" id="ARBA00022475"/>
    </source>
</evidence>
<protein>
    <submittedName>
        <fullName evidence="10">Glycosyltransferase family 39 protein</fullName>
    </submittedName>
</protein>
<evidence type="ECO:0000256" key="8">
    <source>
        <dbReference type="SAM" id="Phobius"/>
    </source>
</evidence>
<proteinExistence type="predicted"/>
<evidence type="ECO:0000256" key="4">
    <source>
        <dbReference type="ARBA" id="ARBA00022679"/>
    </source>
</evidence>
<dbReference type="Pfam" id="PF13231">
    <property type="entry name" value="PMT_2"/>
    <property type="match status" value="1"/>
</dbReference>
<keyword evidence="6 8" id="KW-1133">Transmembrane helix</keyword>
<dbReference type="PANTHER" id="PTHR33908:SF9">
    <property type="entry name" value="BLL5595 PROTEIN"/>
    <property type="match status" value="1"/>
</dbReference>
<keyword evidence="4" id="KW-0808">Transferase</keyword>
<accession>A0ABU1D5C4</accession>
<sequence>MRRRFDSADSLMALLLAVLVVVWTLLMAVSHGAPDLDGMEELVWAVTLEWGYTKHPPLPSWILYALAQLLGRPLWLPFFAGMCSSALALWFLWRLGREFTSAGKAAAGVLLVSVTLYFSIRGTIYNHDTAQLWSVAACTWLFYRALRHQQRSTWVWLGITAALCTLTKYSAVILFTAFFCFMLRHGSFRDARTVRGVGHALIAFGVVFAPHLLWLVMSDFAPFRYAGGSLEAGGRLDALRDAFSFIGTQAARLSPMVVAWLIWRAWERRRPATRFEPEDNERWSSGLTPWDISFLRWVGLTPVIATLLVSTLLGTRLVAAWGTTFFMLWGFYMLWVIRGEERETLRRIAIVVIAVQLAMALGYAVARGPLAWWNGRPARSTFPGAEISATINQIWAEHLPGIPLRVVASDTWLGGNIALNSGVDVQVFINGRADESPWLDAEQAVECGLLVVYSRVTRRGGEPAPELVALYERARYSGVAEQRWSSQRSPIIDLNWAILPPTARCTTR</sequence>
<keyword evidence="3" id="KW-0328">Glycosyltransferase</keyword>
<dbReference type="InterPro" id="IPR038731">
    <property type="entry name" value="RgtA/B/C-like"/>
</dbReference>
<feature type="transmembrane region" description="Helical" evidence="8">
    <location>
        <begin position="153"/>
        <end position="184"/>
    </location>
</feature>
<evidence type="ECO:0000256" key="3">
    <source>
        <dbReference type="ARBA" id="ARBA00022676"/>
    </source>
</evidence>
<dbReference type="PANTHER" id="PTHR33908">
    <property type="entry name" value="MANNOSYLTRANSFERASE YKCB-RELATED"/>
    <property type="match status" value="1"/>
</dbReference>
<feature type="transmembrane region" description="Helical" evidence="8">
    <location>
        <begin position="74"/>
        <end position="93"/>
    </location>
</feature>
<feature type="transmembrane region" description="Helical" evidence="8">
    <location>
        <begin position="294"/>
        <end position="313"/>
    </location>
</feature>
<reference evidence="10 11" key="1">
    <citation type="submission" date="2023-08" db="EMBL/GenBank/DDBJ databases">
        <title>Alcaligenaceae gen. nov., a novel taxon isolated from the sludge of Yixing Pesticide Factory.</title>
        <authorList>
            <person name="Ruan L."/>
        </authorList>
    </citation>
    <scope>NUCLEOTIDE SEQUENCE [LARGE SCALE GENOMIC DNA]</scope>
    <source>
        <strain evidence="10 11">LG-2</strain>
    </source>
</reference>
<feature type="domain" description="Glycosyltransferase RgtA/B/C/D-like" evidence="9">
    <location>
        <begin position="54"/>
        <end position="214"/>
    </location>
</feature>
<keyword evidence="2" id="KW-1003">Cell membrane</keyword>
<evidence type="ECO:0000313" key="11">
    <source>
        <dbReference type="Proteomes" id="UP001232156"/>
    </source>
</evidence>
<keyword evidence="7 8" id="KW-0472">Membrane</keyword>
<dbReference type="InterPro" id="IPR050297">
    <property type="entry name" value="LipidA_mod_glycosyltrf_83"/>
</dbReference>
<comment type="subcellular location">
    <subcellularLocation>
        <location evidence="1">Cell membrane</location>
        <topology evidence="1">Multi-pass membrane protein</topology>
    </subcellularLocation>
</comment>
<evidence type="ECO:0000256" key="6">
    <source>
        <dbReference type="ARBA" id="ARBA00022989"/>
    </source>
</evidence>
<keyword evidence="11" id="KW-1185">Reference proteome</keyword>
<feature type="transmembrane region" description="Helical" evidence="8">
    <location>
        <begin position="105"/>
        <end position="124"/>
    </location>
</feature>
<dbReference type="RefSeq" id="WP_347286810.1">
    <property type="nucleotide sequence ID" value="NZ_JAUZQE010000011.1"/>
</dbReference>
<evidence type="ECO:0000259" key="9">
    <source>
        <dbReference type="Pfam" id="PF13231"/>
    </source>
</evidence>
<evidence type="ECO:0000256" key="7">
    <source>
        <dbReference type="ARBA" id="ARBA00023136"/>
    </source>
</evidence>
<feature type="transmembrane region" description="Helical" evidence="8">
    <location>
        <begin position="196"/>
        <end position="216"/>
    </location>
</feature>
<evidence type="ECO:0000256" key="1">
    <source>
        <dbReference type="ARBA" id="ARBA00004651"/>
    </source>
</evidence>
<dbReference type="EMBL" id="JAUZQE010000011">
    <property type="protein sequence ID" value="MDR4125634.1"/>
    <property type="molecule type" value="Genomic_DNA"/>
</dbReference>
<feature type="transmembrane region" description="Helical" evidence="8">
    <location>
        <begin position="349"/>
        <end position="373"/>
    </location>
</feature>
<gene>
    <name evidence="10" type="ORF">Q8947_06505</name>
</gene>
<feature type="transmembrane region" description="Helical" evidence="8">
    <location>
        <begin position="319"/>
        <end position="337"/>
    </location>
</feature>
<name>A0ABU1D5C4_9BURK</name>
<organism evidence="10 11">
    <name type="scientific">Yanghanlia caeni</name>
    <dbReference type="NCBI Taxonomy" id="3064283"/>
    <lineage>
        <taxon>Bacteria</taxon>
        <taxon>Pseudomonadati</taxon>
        <taxon>Pseudomonadota</taxon>
        <taxon>Betaproteobacteria</taxon>
        <taxon>Burkholderiales</taxon>
        <taxon>Alcaligenaceae</taxon>
        <taxon>Yanghanlia</taxon>
    </lineage>
</organism>